<reference evidence="1 2" key="2">
    <citation type="journal article" date="2012" name="Stand. Genomic Sci.">
        <title>Complete genome sequence of the aquatic bacterium Runella slithyformis type strain (LSU 4(T)).</title>
        <authorList>
            <person name="Copeland A."/>
            <person name="Zhang X."/>
            <person name="Misra M."/>
            <person name="Lapidus A."/>
            <person name="Nolan M."/>
            <person name="Lucas S."/>
            <person name="Deshpande S."/>
            <person name="Cheng J.F."/>
            <person name="Tapia R."/>
            <person name="Goodwin L.A."/>
            <person name="Pitluck S."/>
            <person name="Liolios K."/>
            <person name="Pagani I."/>
            <person name="Ivanova N."/>
            <person name="Mikhailova N."/>
            <person name="Pati A."/>
            <person name="Chen A."/>
            <person name="Palaniappan K."/>
            <person name="Land M."/>
            <person name="Hauser L."/>
            <person name="Pan C."/>
            <person name="Jeffries C.D."/>
            <person name="Detter J.C."/>
            <person name="Brambilla E.M."/>
            <person name="Rohde M."/>
            <person name="Djao O.D."/>
            <person name="Goker M."/>
            <person name="Sikorski J."/>
            <person name="Tindall B.J."/>
            <person name="Woyke T."/>
            <person name="Bristow J."/>
            <person name="Eisen J.A."/>
            <person name="Markowitz V."/>
            <person name="Hugenholtz P."/>
            <person name="Kyrpides N.C."/>
            <person name="Klenk H.P."/>
            <person name="Mavromatis K."/>
        </authorList>
    </citation>
    <scope>NUCLEOTIDE SEQUENCE [LARGE SCALE GENOMIC DNA]</scope>
    <source>
        <strain evidence="2">ATCC 29530 / DSM 19594 / LMG 11500 / NCIMB 11436 / LSU 4</strain>
    </source>
</reference>
<name>A0A7U3ZGN6_RUNSL</name>
<accession>A0A7U3ZGN6</accession>
<evidence type="ECO:0000313" key="2">
    <source>
        <dbReference type="Proteomes" id="UP000000493"/>
    </source>
</evidence>
<dbReference type="Proteomes" id="UP000000493">
    <property type="component" value="Chromosome"/>
</dbReference>
<dbReference type="AlphaFoldDB" id="A0A7U3ZGN6"/>
<gene>
    <name evidence="1" type="ordered locus">Runsl_0358</name>
</gene>
<dbReference type="KEGG" id="rsi:Runsl_0358"/>
<sequence>MESVLNTFLVLPSSEEGHHLLGILAYCLIIFEHLRPKRRKDDD</sequence>
<reference evidence="2" key="1">
    <citation type="submission" date="2011-06" db="EMBL/GenBank/DDBJ databases">
        <title>The complete genome of chromosome of Runella slithyformis DSM 19594.</title>
        <authorList>
            <consortium name="US DOE Joint Genome Institute (JGI-PGF)"/>
            <person name="Lucas S."/>
            <person name="Han J."/>
            <person name="Lapidus A."/>
            <person name="Bruce D."/>
            <person name="Goodwin L."/>
            <person name="Pitluck S."/>
            <person name="Peters L."/>
            <person name="Kyrpides N."/>
            <person name="Mavromatis K."/>
            <person name="Ivanova N."/>
            <person name="Ovchinnikova G."/>
            <person name="Zhang X."/>
            <person name="Misra M."/>
            <person name="Detter J.C."/>
            <person name="Tapia R."/>
            <person name="Han C."/>
            <person name="Land M."/>
            <person name="Hauser L."/>
            <person name="Markowitz V."/>
            <person name="Cheng J.-F."/>
            <person name="Hugenholtz P."/>
            <person name="Woyke T."/>
            <person name="Wu D."/>
            <person name="Tindall B."/>
            <person name="Faehrich R."/>
            <person name="Brambilla E."/>
            <person name="Klenk H.-P."/>
            <person name="Eisen J.A."/>
        </authorList>
    </citation>
    <scope>NUCLEOTIDE SEQUENCE [LARGE SCALE GENOMIC DNA]</scope>
    <source>
        <strain evidence="2">ATCC 29530 / DSM 19594 / LMG 11500 / NCIMB 11436 / LSU 4</strain>
    </source>
</reference>
<keyword evidence="2" id="KW-1185">Reference proteome</keyword>
<evidence type="ECO:0000313" key="1">
    <source>
        <dbReference type="EMBL" id="AEI46810.1"/>
    </source>
</evidence>
<proteinExistence type="predicted"/>
<protein>
    <submittedName>
        <fullName evidence="1">Uncharacterized protein</fullName>
    </submittedName>
</protein>
<organism evidence="1 2">
    <name type="scientific">Runella slithyformis (strain ATCC 29530 / DSM 19594 / LMG 11500 / NCIMB 11436 / LSU 4)</name>
    <dbReference type="NCBI Taxonomy" id="761193"/>
    <lineage>
        <taxon>Bacteria</taxon>
        <taxon>Pseudomonadati</taxon>
        <taxon>Bacteroidota</taxon>
        <taxon>Cytophagia</taxon>
        <taxon>Cytophagales</taxon>
        <taxon>Spirosomataceae</taxon>
        <taxon>Runella</taxon>
    </lineage>
</organism>
<dbReference type="EMBL" id="CP002859">
    <property type="protein sequence ID" value="AEI46810.1"/>
    <property type="molecule type" value="Genomic_DNA"/>
</dbReference>